<comment type="caution">
    <text evidence="2">The sequence shown here is derived from an EMBL/GenBank/DDBJ whole genome shotgun (WGS) entry which is preliminary data.</text>
</comment>
<dbReference type="InterPro" id="IPR050471">
    <property type="entry name" value="AB_hydrolase"/>
</dbReference>
<dbReference type="InterPro" id="IPR000073">
    <property type="entry name" value="AB_hydrolase_1"/>
</dbReference>
<sequence length="262" mass="28658">MFIESNGVKFHCELAGPEGAPWITFSHALANNLTLWDDVAAKLSDRYRVLRYDHRGHGQTEAVPGPYTFPMLIEDVLGIWDKLGVDRSHWVGLSIGGMIGYGLGIEHPERLRTIVACDSRPDAPPDYAAYFQSRIDKAREKGMEGVVEPTIERWFTPETRAKNPPVLDKVRNMIRTTNPVGHEGCCEALKTLAFGPRLHEITVPTLILGGAKDKGAPPEALAEAAAKIPGAEHAVIPDAGHITALENPDAFMAVLEAFLAKH</sequence>
<name>A0A964WSL7_9HYPH</name>
<dbReference type="OrthoDB" id="9793083at2"/>
<dbReference type="Gene3D" id="3.40.50.1820">
    <property type="entry name" value="alpha/beta hydrolase"/>
    <property type="match status" value="1"/>
</dbReference>
<dbReference type="EMBL" id="SPKJ01000010">
    <property type="protein sequence ID" value="MYZ47104.1"/>
    <property type="molecule type" value="Genomic_DNA"/>
</dbReference>
<dbReference type="Proteomes" id="UP000773614">
    <property type="component" value="Unassembled WGS sequence"/>
</dbReference>
<dbReference type="RefSeq" id="WP_161139454.1">
    <property type="nucleotide sequence ID" value="NZ_SPKJ01000010.1"/>
</dbReference>
<dbReference type="AlphaFoldDB" id="A0A964WSL7"/>
<evidence type="ECO:0000313" key="3">
    <source>
        <dbReference type="Proteomes" id="UP000773614"/>
    </source>
</evidence>
<keyword evidence="3" id="KW-1185">Reference proteome</keyword>
<proteinExistence type="predicted"/>
<protein>
    <submittedName>
        <fullName evidence="2">Alpha/beta fold hydrolase</fullName>
    </submittedName>
</protein>
<dbReference type="InterPro" id="IPR029058">
    <property type="entry name" value="AB_hydrolase_fold"/>
</dbReference>
<organism evidence="2 3">
    <name type="scientific">Propylenella binzhouense</name>
    <dbReference type="NCBI Taxonomy" id="2555902"/>
    <lineage>
        <taxon>Bacteria</taxon>
        <taxon>Pseudomonadati</taxon>
        <taxon>Pseudomonadota</taxon>
        <taxon>Alphaproteobacteria</taxon>
        <taxon>Hyphomicrobiales</taxon>
        <taxon>Propylenellaceae</taxon>
        <taxon>Propylenella</taxon>
    </lineage>
</organism>
<dbReference type="PANTHER" id="PTHR43433:SF5">
    <property type="entry name" value="AB HYDROLASE-1 DOMAIN-CONTAINING PROTEIN"/>
    <property type="match status" value="1"/>
</dbReference>
<dbReference type="PANTHER" id="PTHR43433">
    <property type="entry name" value="HYDROLASE, ALPHA/BETA FOLD FAMILY PROTEIN"/>
    <property type="match status" value="1"/>
</dbReference>
<gene>
    <name evidence="2" type="ORF">E4O86_05185</name>
</gene>
<dbReference type="GO" id="GO:0016787">
    <property type="term" value="F:hydrolase activity"/>
    <property type="evidence" value="ECO:0007669"/>
    <property type="project" value="UniProtKB-KW"/>
</dbReference>
<feature type="domain" description="AB hydrolase-1" evidence="1">
    <location>
        <begin position="21"/>
        <end position="248"/>
    </location>
</feature>
<reference evidence="2" key="1">
    <citation type="submission" date="2019-03" db="EMBL/GenBank/DDBJ databases">
        <title>Afifella sp. nov., isolated from activated sludge.</title>
        <authorList>
            <person name="Li Q."/>
            <person name="Liu Y."/>
        </authorList>
    </citation>
    <scope>NUCLEOTIDE SEQUENCE</scope>
    <source>
        <strain evidence="2">L72</strain>
    </source>
</reference>
<evidence type="ECO:0000313" key="2">
    <source>
        <dbReference type="EMBL" id="MYZ47104.1"/>
    </source>
</evidence>
<dbReference type="Pfam" id="PF00561">
    <property type="entry name" value="Abhydrolase_1"/>
    <property type="match status" value="1"/>
</dbReference>
<accession>A0A964WSL7</accession>
<keyword evidence="2" id="KW-0378">Hydrolase</keyword>
<dbReference type="SUPFAM" id="SSF53474">
    <property type="entry name" value="alpha/beta-Hydrolases"/>
    <property type="match status" value="1"/>
</dbReference>
<evidence type="ECO:0000259" key="1">
    <source>
        <dbReference type="Pfam" id="PF00561"/>
    </source>
</evidence>
<dbReference type="PRINTS" id="PR00111">
    <property type="entry name" value="ABHYDROLASE"/>
</dbReference>